<accession>F4CNQ1</accession>
<dbReference type="STRING" id="675635.Psed_0087"/>
<sequence>MTGPSRSSDPRTAADDRDVAAAARDDCADQRDARSRDRDSAAGLRDDAARTRDDAAGPERARVLSRLRTLREHLAGGAFGQAPPGAVVVTADEAAAARSVLDDAIALLERTGTVRAQSAGDRRDAARDRLAAAQDRGASGRDRDDSAADRDQACIDREQADHRIDFGAVARQAEAGRDATRTWVDQATLSSQDRIAESRRILDQTDRRSRRRGQGDADAV</sequence>
<feature type="region of interest" description="Disordered" evidence="1">
    <location>
        <begin position="194"/>
        <end position="220"/>
    </location>
</feature>
<feature type="compositionally biased region" description="Basic and acidic residues" evidence="1">
    <location>
        <begin position="120"/>
        <end position="130"/>
    </location>
</feature>
<dbReference type="HOGENOM" id="CLU_1255096_0_0_11"/>
<gene>
    <name evidence="2" type="ordered locus">Psed_0087</name>
</gene>
<evidence type="ECO:0000313" key="2">
    <source>
        <dbReference type="EMBL" id="AEA22364.1"/>
    </source>
</evidence>
<protein>
    <submittedName>
        <fullName evidence="2">Uncharacterized protein</fullName>
    </submittedName>
</protein>
<dbReference type="EMBL" id="CP002593">
    <property type="protein sequence ID" value="AEA22364.1"/>
    <property type="molecule type" value="Genomic_DNA"/>
</dbReference>
<dbReference type="Proteomes" id="UP000007809">
    <property type="component" value="Chromosome"/>
</dbReference>
<feature type="compositionally biased region" description="Basic and acidic residues" evidence="1">
    <location>
        <begin position="194"/>
        <end position="207"/>
    </location>
</feature>
<organism evidence="2 3">
    <name type="scientific">Pseudonocardia dioxanivorans (strain ATCC 55486 / DSM 44775 / JCM 13855 / CB1190)</name>
    <dbReference type="NCBI Taxonomy" id="675635"/>
    <lineage>
        <taxon>Bacteria</taxon>
        <taxon>Bacillati</taxon>
        <taxon>Actinomycetota</taxon>
        <taxon>Actinomycetes</taxon>
        <taxon>Pseudonocardiales</taxon>
        <taxon>Pseudonocardiaceae</taxon>
        <taxon>Pseudonocardia</taxon>
    </lineage>
</organism>
<name>F4CNQ1_PSEUX</name>
<feature type="region of interest" description="Disordered" evidence="1">
    <location>
        <begin position="114"/>
        <end position="150"/>
    </location>
</feature>
<feature type="region of interest" description="Disordered" evidence="1">
    <location>
        <begin position="1"/>
        <end position="60"/>
    </location>
</feature>
<reference evidence="2 3" key="1">
    <citation type="journal article" date="2011" name="J. Bacteriol.">
        <title>Genome sequence of the 1,4-dioxane-degrading Pseudonocardia dioxanivorans strain CB1190.</title>
        <authorList>
            <person name="Sales C.M."/>
            <person name="Mahendra S."/>
            <person name="Grostern A."/>
            <person name="Parales R.E."/>
            <person name="Goodwin L.A."/>
            <person name="Woyke T."/>
            <person name="Nolan M."/>
            <person name="Lapidus A."/>
            <person name="Chertkov O."/>
            <person name="Ovchinnikova G."/>
            <person name="Sczyrba A."/>
            <person name="Alvarez-Cohen L."/>
        </authorList>
    </citation>
    <scope>NUCLEOTIDE SEQUENCE [LARGE SCALE GENOMIC DNA]</scope>
    <source>
        <strain evidence="3">ATCC 55486 / DSM 44775 / JCM 13855 / CB1190</strain>
    </source>
</reference>
<feature type="compositionally biased region" description="Basic and acidic residues" evidence="1">
    <location>
        <begin position="8"/>
        <end position="60"/>
    </location>
</feature>
<dbReference type="AlphaFoldDB" id="F4CNQ1"/>
<dbReference type="RefSeq" id="WP_013672305.1">
    <property type="nucleotide sequence ID" value="NC_015312.1"/>
</dbReference>
<keyword evidence="3" id="KW-1185">Reference proteome</keyword>
<evidence type="ECO:0000313" key="3">
    <source>
        <dbReference type="Proteomes" id="UP000007809"/>
    </source>
</evidence>
<evidence type="ECO:0000256" key="1">
    <source>
        <dbReference type="SAM" id="MobiDB-lite"/>
    </source>
</evidence>
<dbReference type="KEGG" id="pdx:Psed_0087"/>
<feature type="compositionally biased region" description="Basic and acidic residues" evidence="1">
    <location>
        <begin position="138"/>
        <end position="150"/>
    </location>
</feature>
<proteinExistence type="predicted"/>